<dbReference type="EMBL" id="KN847345">
    <property type="protein sequence ID" value="KIW37254.1"/>
    <property type="molecule type" value="Genomic_DNA"/>
</dbReference>
<evidence type="ECO:0000313" key="6">
    <source>
        <dbReference type="EMBL" id="KIW37254.1"/>
    </source>
</evidence>
<dbReference type="GO" id="GO:0046872">
    <property type="term" value="F:metal ion binding"/>
    <property type="evidence" value="ECO:0007669"/>
    <property type="project" value="UniProtKB-KW"/>
</dbReference>
<dbReference type="Proteomes" id="UP000053342">
    <property type="component" value="Unassembled WGS sequence"/>
</dbReference>
<evidence type="ECO:0000256" key="4">
    <source>
        <dbReference type="ARBA" id="ARBA00022833"/>
    </source>
</evidence>
<keyword evidence="4" id="KW-0862">Zinc</keyword>
<dbReference type="RefSeq" id="XP_016257470.1">
    <property type="nucleotide sequence ID" value="XM_016412162.1"/>
</dbReference>
<reference evidence="6 7" key="1">
    <citation type="submission" date="2015-01" db="EMBL/GenBank/DDBJ databases">
        <title>The Genome Sequence of Exophiala oligosperma CBS72588.</title>
        <authorList>
            <consortium name="The Broad Institute Genomics Platform"/>
            <person name="Cuomo C."/>
            <person name="de Hoog S."/>
            <person name="Gorbushina A."/>
            <person name="Stielow B."/>
            <person name="Teixiera M."/>
            <person name="Abouelleil A."/>
            <person name="Chapman S.B."/>
            <person name="Priest M."/>
            <person name="Young S.K."/>
            <person name="Wortman J."/>
            <person name="Nusbaum C."/>
            <person name="Birren B."/>
        </authorList>
    </citation>
    <scope>NUCLEOTIDE SEQUENCE [LARGE SCALE GENOMIC DNA]</scope>
    <source>
        <strain evidence="6 7">CBS 72588</strain>
    </source>
</reference>
<dbReference type="InterPro" id="IPR051013">
    <property type="entry name" value="MBL_superfamily_lactonases"/>
</dbReference>
<comment type="similarity">
    <text evidence="1">Belongs to the metallo-beta-lactamase superfamily.</text>
</comment>
<dbReference type="Pfam" id="PF00753">
    <property type="entry name" value="Lactamase_B"/>
    <property type="match status" value="1"/>
</dbReference>
<evidence type="ECO:0000313" key="7">
    <source>
        <dbReference type="Proteomes" id="UP000053342"/>
    </source>
</evidence>
<keyword evidence="7" id="KW-1185">Reference proteome</keyword>
<keyword evidence="2" id="KW-0479">Metal-binding</keyword>
<gene>
    <name evidence="6" type="ORF">PV06_10596</name>
</gene>
<dbReference type="Gene3D" id="3.60.15.10">
    <property type="entry name" value="Ribonuclease Z/Hydroxyacylglutathione hydrolase-like"/>
    <property type="match status" value="1"/>
</dbReference>
<dbReference type="OrthoDB" id="10250730at2759"/>
<feature type="domain" description="Metallo-beta-lactamase" evidence="5">
    <location>
        <begin position="45"/>
        <end position="122"/>
    </location>
</feature>
<dbReference type="HOGENOM" id="CLU_030571_1_1_1"/>
<proteinExistence type="inferred from homology"/>
<dbReference type="STRING" id="215243.A0A0D2DN97"/>
<evidence type="ECO:0000259" key="5">
    <source>
        <dbReference type="Pfam" id="PF00753"/>
    </source>
</evidence>
<dbReference type="GeneID" id="27362670"/>
<evidence type="ECO:0000256" key="3">
    <source>
        <dbReference type="ARBA" id="ARBA00022801"/>
    </source>
</evidence>
<dbReference type="GO" id="GO:0016787">
    <property type="term" value="F:hydrolase activity"/>
    <property type="evidence" value="ECO:0007669"/>
    <property type="project" value="UniProtKB-KW"/>
</dbReference>
<dbReference type="VEuPathDB" id="FungiDB:PV06_10596"/>
<evidence type="ECO:0000256" key="1">
    <source>
        <dbReference type="ARBA" id="ARBA00007749"/>
    </source>
</evidence>
<sequence length="320" mass="35285">MGPSQDLPSLPSSSGSVEVQMLDGGSFSANYAMVHADTASSPFRCHSWVFYIHHKPSGRHVLWDVGLSGDHSLFTAWNVKHNLDILHPVSARVSLPGQLKKRGLESDKIDTVLFSHAHWDHCRPVRGMFPNATGYFGPGTFEYCSPGRFPDEPYDTKGKWDANFFDPERATEKAEELKGEWQPFGPFPKALDFFGDGSLWILQAPGHMVGNLAAAARLANGEWVILGSDCCHSKALVDGTFDFKTWLNSSGHTESLHEDLDAAKGTAKRLRSLEVDYGCHIALAHDSTWMLAGKDKVLMSLLDDDLRDFARSRLLTGGSP</sequence>
<dbReference type="InterPro" id="IPR036866">
    <property type="entry name" value="RibonucZ/Hydroxyglut_hydro"/>
</dbReference>
<dbReference type="SUPFAM" id="SSF56281">
    <property type="entry name" value="Metallo-hydrolase/oxidoreductase"/>
    <property type="match status" value="1"/>
</dbReference>
<evidence type="ECO:0000256" key="2">
    <source>
        <dbReference type="ARBA" id="ARBA00022723"/>
    </source>
</evidence>
<dbReference type="AlphaFoldDB" id="A0A0D2DN97"/>
<keyword evidence="3" id="KW-0378">Hydrolase</keyword>
<dbReference type="InterPro" id="IPR001279">
    <property type="entry name" value="Metallo-B-lactamas"/>
</dbReference>
<organism evidence="6 7">
    <name type="scientific">Exophiala oligosperma</name>
    <dbReference type="NCBI Taxonomy" id="215243"/>
    <lineage>
        <taxon>Eukaryota</taxon>
        <taxon>Fungi</taxon>
        <taxon>Dikarya</taxon>
        <taxon>Ascomycota</taxon>
        <taxon>Pezizomycotina</taxon>
        <taxon>Eurotiomycetes</taxon>
        <taxon>Chaetothyriomycetidae</taxon>
        <taxon>Chaetothyriales</taxon>
        <taxon>Herpotrichiellaceae</taxon>
        <taxon>Exophiala</taxon>
    </lineage>
</organism>
<dbReference type="CDD" id="cd07730">
    <property type="entry name" value="metallo-hydrolase-like_MBL-fold"/>
    <property type="match status" value="1"/>
</dbReference>
<dbReference type="PANTHER" id="PTHR42978">
    <property type="entry name" value="QUORUM-QUENCHING LACTONASE YTNP-RELATED-RELATED"/>
    <property type="match status" value="1"/>
</dbReference>
<protein>
    <recommendedName>
        <fullName evidence="5">Metallo-beta-lactamase domain-containing protein</fullName>
    </recommendedName>
</protein>
<accession>A0A0D2DN97</accession>
<dbReference type="PANTHER" id="PTHR42978:SF4">
    <property type="entry name" value="METALLO-BETA-LACTAMASE DOMAIN-CONTAINING PROTEIN"/>
    <property type="match status" value="1"/>
</dbReference>
<name>A0A0D2DN97_9EURO</name>